<sequence>MPEKLPSQREFLTNLLHALCDTDDDDDSSGTANAATRATERHPSPAADTWGSLRRRKLVLTLHVVFPGMLLPALDLLDRQLLRRLTVSAATATATGQVRDQEDEPSSSPSDAERKEGGASETARHAVYTVRSLASTLPRRGAGVGAPAAARRDDACTWCIWPRGAARVQLLRWTRTLSGGIQGHAEAASSGGGGW</sequence>
<protein>
    <submittedName>
        <fullName evidence="1">Uncharacterized protein</fullName>
    </submittedName>
</protein>
<reference evidence="1" key="1">
    <citation type="submission" date="2022-07" db="EMBL/GenBank/DDBJ databases">
        <title>Genome Sequence of Lecanicillium saksenae.</title>
        <authorList>
            <person name="Buettner E."/>
        </authorList>
    </citation>
    <scope>NUCLEOTIDE SEQUENCE</scope>
    <source>
        <strain evidence="1">VT-O1</strain>
    </source>
</reference>
<keyword evidence="2" id="KW-1185">Reference proteome</keyword>
<evidence type="ECO:0000313" key="1">
    <source>
        <dbReference type="EMBL" id="KAJ3498598.1"/>
    </source>
</evidence>
<comment type="caution">
    <text evidence="1">The sequence shown here is derived from an EMBL/GenBank/DDBJ whole genome shotgun (WGS) entry which is preliminary data.</text>
</comment>
<proteinExistence type="predicted"/>
<name>A0ACC1R5M0_9HYPO</name>
<gene>
    <name evidence="1" type="ORF">NLG97_g1004</name>
</gene>
<dbReference type="Proteomes" id="UP001148737">
    <property type="component" value="Unassembled WGS sequence"/>
</dbReference>
<dbReference type="EMBL" id="JANAKD010000043">
    <property type="protein sequence ID" value="KAJ3498598.1"/>
    <property type="molecule type" value="Genomic_DNA"/>
</dbReference>
<organism evidence="1 2">
    <name type="scientific">Lecanicillium saksenae</name>
    <dbReference type="NCBI Taxonomy" id="468837"/>
    <lineage>
        <taxon>Eukaryota</taxon>
        <taxon>Fungi</taxon>
        <taxon>Dikarya</taxon>
        <taxon>Ascomycota</taxon>
        <taxon>Pezizomycotina</taxon>
        <taxon>Sordariomycetes</taxon>
        <taxon>Hypocreomycetidae</taxon>
        <taxon>Hypocreales</taxon>
        <taxon>Cordycipitaceae</taxon>
        <taxon>Lecanicillium</taxon>
    </lineage>
</organism>
<accession>A0ACC1R5M0</accession>
<evidence type="ECO:0000313" key="2">
    <source>
        <dbReference type="Proteomes" id="UP001148737"/>
    </source>
</evidence>